<evidence type="ECO:0000313" key="2">
    <source>
        <dbReference type="EMBL" id="EAQ32282.1"/>
    </source>
</evidence>
<organism evidence="2 3">
    <name type="scientific">Idiomarina baltica OS145</name>
    <dbReference type="NCBI Taxonomy" id="314276"/>
    <lineage>
        <taxon>Bacteria</taxon>
        <taxon>Pseudomonadati</taxon>
        <taxon>Pseudomonadota</taxon>
        <taxon>Gammaproteobacteria</taxon>
        <taxon>Alteromonadales</taxon>
        <taxon>Idiomarinaceae</taxon>
        <taxon>Idiomarina</taxon>
    </lineage>
</organism>
<dbReference type="InterPro" id="IPR006680">
    <property type="entry name" value="Amidohydro-rel"/>
</dbReference>
<keyword evidence="3" id="KW-1185">Reference proteome</keyword>
<dbReference type="EMBL" id="AAMX01000007">
    <property type="protein sequence ID" value="EAQ32282.1"/>
    <property type="molecule type" value="Genomic_DNA"/>
</dbReference>
<evidence type="ECO:0000259" key="1">
    <source>
        <dbReference type="Pfam" id="PF01979"/>
    </source>
</evidence>
<comment type="caution">
    <text evidence="2">The sequence shown here is derived from an EMBL/GenBank/DDBJ whole genome shotgun (WGS) entry which is preliminary data.</text>
</comment>
<gene>
    <name evidence="2" type="ORF">OS145_08622</name>
</gene>
<proteinExistence type="predicted"/>
<dbReference type="Gene3D" id="2.30.40.10">
    <property type="entry name" value="Urease, subunit C, domain 1"/>
    <property type="match status" value="1"/>
</dbReference>
<dbReference type="InterPro" id="IPR032466">
    <property type="entry name" value="Metal_Hydrolase"/>
</dbReference>
<reference evidence="2 3" key="1">
    <citation type="submission" date="2006-01" db="EMBL/GenBank/DDBJ databases">
        <authorList>
            <person name="Brettar I."/>
            <person name="Hofle M."/>
            <person name="Ferriera S."/>
            <person name="Johnson J."/>
            <person name="Kravitz S."/>
            <person name="Halpern A."/>
            <person name="Remington K."/>
            <person name="Beeson K."/>
            <person name="Tran B."/>
            <person name="Rogers Y.-H."/>
            <person name="Friedman R."/>
            <person name="Venter J.C."/>
        </authorList>
    </citation>
    <scope>NUCLEOTIDE SEQUENCE [LARGE SCALE GENOMIC DNA]</scope>
    <source>
        <strain evidence="2 3">OS145</strain>
    </source>
</reference>
<dbReference type="PANTHER" id="PTHR43135:SF3">
    <property type="entry name" value="ALPHA-D-RIBOSE 1-METHYLPHOSPHONATE 5-TRIPHOSPHATE DIPHOSPHATASE"/>
    <property type="match status" value="1"/>
</dbReference>
<sequence length="115" mass="12291">MVKPKALAIGPKIQDTFAKAYKAGVKIGFGTDSGVSAHGDNAKEFEYMVEAGMPANQAIQAATIAASDILRDPRLGRIKSGSYADIIAVDGNPLEDITELQRVTFVMKDGEIHKQ</sequence>
<dbReference type="PANTHER" id="PTHR43135">
    <property type="entry name" value="ALPHA-D-RIBOSE 1-METHYLPHOSPHONATE 5-TRIPHOSPHATE DIPHOSPHATASE"/>
    <property type="match status" value="1"/>
</dbReference>
<dbReference type="InterPro" id="IPR011059">
    <property type="entry name" value="Metal-dep_hydrolase_composite"/>
</dbReference>
<feature type="domain" description="Amidohydrolase-related" evidence="1">
    <location>
        <begin position="15"/>
        <end position="112"/>
    </location>
</feature>
<name>A0ABM9WMX6_9GAMM</name>
<dbReference type="SUPFAM" id="SSF51556">
    <property type="entry name" value="Metallo-dependent hydrolases"/>
    <property type="match status" value="1"/>
</dbReference>
<accession>A0ABM9WMX6</accession>
<dbReference type="Proteomes" id="UP000016543">
    <property type="component" value="Unassembled WGS sequence"/>
</dbReference>
<evidence type="ECO:0000313" key="3">
    <source>
        <dbReference type="Proteomes" id="UP000016543"/>
    </source>
</evidence>
<dbReference type="Pfam" id="PF01979">
    <property type="entry name" value="Amidohydro_1"/>
    <property type="match status" value="1"/>
</dbReference>
<protein>
    <submittedName>
        <fullName evidence="2">Xaa-Pro dipeptidase family enzyme</fullName>
    </submittedName>
</protein>
<dbReference type="Gene3D" id="3.20.20.140">
    <property type="entry name" value="Metal-dependent hydrolases"/>
    <property type="match status" value="1"/>
</dbReference>
<dbReference type="InterPro" id="IPR051781">
    <property type="entry name" value="Metallo-dep_Hydrolase"/>
</dbReference>